<evidence type="ECO:0000313" key="2">
    <source>
        <dbReference type="Proteomes" id="UP000254329"/>
    </source>
</evidence>
<proteinExistence type="predicted"/>
<dbReference type="Pfam" id="PF06252">
    <property type="entry name" value="GemA"/>
    <property type="match status" value="1"/>
</dbReference>
<dbReference type="InterPro" id="IPR009363">
    <property type="entry name" value="Phage_Mu_Gp16"/>
</dbReference>
<protein>
    <submittedName>
        <fullName evidence="1">Mu-like phage E16 protein</fullName>
    </submittedName>
</protein>
<evidence type="ECO:0000313" key="1">
    <source>
        <dbReference type="EMBL" id="STO59645.1"/>
    </source>
</evidence>
<dbReference type="Proteomes" id="UP000254329">
    <property type="component" value="Unassembled WGS sequence"/>
</dbReference>
<dbReference type="RefSeq" id="WP_078217415.1">
    <property type="nucleotide sequence ID" value="NZ_MUXZ01000002.1"/>
</dbReference>
<keyword evidence="2" id="KW-1185">Reference proteome</keyword>
<reference evidence="1 2" key="1">
    <citation type="submission" date="2018-06" db="EMBL/GenBank/DDBJ databases">
        <authorList>
            <consortium name="Pathogen Informatics"/>
            <person name="Doyle S."/>
        </authorList>
    </citation>
    <scope>NUCLEOTIDE SEQUENCE [LARGE SCALE GENOMIC DNA]</scope>
    <source>
        <strain evidence="1 2">NCTC1659</strain>
    </source>
</reference>
<dbReference type="STRING" id="733.B0186_00410"/>
<name>A0A1V4B3Y6_9PAST</name>
<dbReference type="EMBL" id="UGHF01000001">
    <property type="protein sequence ID" value="STO59645.1"/>
    <property type="molecule type" value="Genomic_DNA"/>
</dbReference>
<organism evidence="1 2">
    <name type="scientific">Canicola haemoglobinophilus</name>
    <dbReference type="NCBI Taxonomy" id="733"/>
    <lineage>
        <taxon>Bacteria</taxon>
        <taxon>Pseudomonadati</taxon>
        <taxon>Pseudomonadota</taxon>
        <taxon>Gammaproteobacteria</taxon>
        <taxon>Pasteurellales</taxon>
        <taxon>Pasteurellaceae</taxon>
        <taxon>Canicola</taxon>
    </lineage>
</organism>
<sequence length="175" mass="20602">MNNKQKYIQLIHIAKQQLNMDEYSYRSMLERLTAKNSTAKMTVVELLKVLHELEQKGFKVRSRRGYSPKTESAVVKSNITNKIRAVWIAMGQDNVIEDSSERALNAYMHKIINKNRNILMLNVQSLEQYEAGRLLEILKNWHKRVLIERIESKTGEKMPRKIGYDNVIECYQELF</sequence>
<gene>
    <name evidence="1" type="ORF">NCTC1659_00901</name>
</gene>
<accession>A0A1V4B3Y6</accession>
<dbReference type="AlphaFoldDB" id="A0A1V4B3Y6"/>